<proteinExistence type="predicted"/>
<organism evidence="1 2">
    <name type="scientific">Caerostris extrusa</name>
    <name type="common">Bark spider</name>
    <name type="synonym">Caerostris bankana</name>
    <dbReference type="NCBI Taxonomy" id="172846"/>
    <lineage>
        <taxon>Eukaryota</taxon>
        <taxon>Metazoa</taxon>
        <taxon>Ecdysozoa</taxon>
        <taxon>Arthropoda</taxon>
        <taxon>Chelicerata</taxon>
        <taxon>Arachnida</taxon>
        <taxon>Araneae</taxon>
        <taxon>Araneomorphae</taxon>
        <taxon>Entelegynae</taxon>
        <taxon>Araneoidea</taxon>
        <taxon>Araneidae</taxon>
        <taxon>Caerostris</taxon>
    </lineage>
</organism>
<comment type="caution">
    <text evidence="1">The sequence shown here is derived from an EMBL/GenBank/DDBJ whole genome shotgun (WGS) entry which is preliminary data.</text>
</comment>
<reference evidence="1 2" key="1">
    <citation type="submission" date="2021-06" db="EMBL/GenBank/DDBJ databases">
        <title>Caerostris extrusa draft genome.</title>
        <authorList>
            <person name="Kono N."/>
            <person name="Arakawa K."/>
        </authorList>
    </citation>
    <scope>NUCLEOTIDE SEQUENCE [LARGE SCALE GENOMIC DNA]</scope>
</reference>
<protein>
    <submittedName>
        <fullName evidence="1">Uncharacterized protein</fullName>
    </submittedName>
</protein>
<evidence type="ECO:0000313" key="2">
    <source>
        <dbReference type="Proteomes" id="UP001054945"/>
    </source>
</evidence>
<name>A0AAV4Q284_CAEEX</name>
<dbReference type="Proteomes" id="UP001054945">
    <property type="component" value="Unassembled WGS sequence"/>
</dbReference>
<dbReference type="EMBL" id="BPLR01005432">
    <property type="protein sequence ID" value="GIY02297.1"/>
    <property type="molecule type" value="Genomic_DNA"/>
</dbReference>
<dbReference type="AlphaFoldDB" id="A0AAV4Q284"/>
<evidence type="ECO:0000313" key="1">
    <source>
        <dbReference type="EMBL" id="GIY02297.1"/>
    </source>
</evidence>
<gene>
    <name evidence="1" type="ORF">CEXT_663531</name>
</gene>
<keyword evidence="2" id="KW-1185">Reference proteome</keyword>
<sequence>MRAADDFGNKGLLSNTIQVIIGVETNSTSNITGLNITGNGTETSTESIQKIVSDTDDFLKCYPILAGSLGVLFNYHNHQHLSMDCVFQKIQKEMGKIPK</sequence>
<accession>A0AAV4Q284</accession>